<dbReference type="EMBL" id="FR695868">
    <property type="protein sequence ID" value="CBX28208.1"/>
    <property type="molecule type" value="Genomic_DNA"/>
</dbReference>
<accession>E1YCB4</accession>
<evidence type="ECO:0000313" key="2">
    <source>
        <dbReference type="EMBL" id="CBX28208.1"/>
    </source>
</evidence>
<dbReference type="InterPro" id="IPR008613">
    <property type="entry name" value="Excalibur_Ca-bd_domain"/>
</dbReference>
<gene>
    <name evidence="2" type="ORF">N47_G35320</name>
</gene>
<feature type="domain" description="Excalibur calcium-binding" evidence="1">
    <location>
        <begin position="12"/>
        <end position="36"/>
    </location>
</feature>
<dbReference type="Pfam" id="PF05901">
    <property type="entry name" value="Excalibur"/>
    <property type="match status" value="1"/>
</dbReference>
<proteinExistence type="predicted"/>
<name>E1YCB4_9BACT</name>
<sequence>MSYHSSIAINSQDARFYLKNCPNVQIDGDNDGVPCESQWCN</sequence>
<reference evidence="2" key="1">
    <citation type="journal article" date="2011" name="Environ. Microbiol.">
        <title>Genomic insights into the metabolic potential of the polycyclic aromatic hydrocarbon degrading sulfate-reducing Deltaproteobacterium N47.</title>
        <authorList>
            <person name="Bergmann F."/>
            <person name="Selesi D."/>
            <person name="Weinmaier T."/>
            <person name="Tischler P."/>
            <person name="Rattei T."/>
            <person name="Meckenstock R.U."/>
        </authorList>
    </citation>
    <scope>NUCLEOTIDE SEQUENCE</scope>
</reference>
<protein>
    <recommendedName>
        <fullName evidence="1">Excalibur calcium-binding domain-containing protein</fullName>
    </recommendedName>
</protein>
<organism evidence="2">
    <name type="scientific">uncultured Desulfobacterium sp</name>
    <dbReference type="NCBI Taxonomy" id="201089"/>
    <lineage>
        <taxon>Bacteria</taxon>
        <taxon>Pseudomonadati</taxon>
        <taxon>Thermodesulfobacteriota</taxon>
        <taxon>Desulfobacteria</taxon>
        <taxon>Desulfobacterales</taxon>
        <taxon>Desulfobacteriaceae</taxon>
        <taxon>Desulfobacterium</taxon>
        <taxon>environmental samples</taxon>
    </lineage>
</organism>
<evidence type="ECO:0000259" key="1">
    <source>
        <dbReference type="Pfam" id="PF05901"/>
    </source>
</evidence>
<dbReference type="AlphaFoldDB" id="E1YCB4"/>